<protein>
    <submittedName>
        <fullName evidence="19">Desmoglein 3</fullName>
    </submittedName>
</protein>
<evidence type="ECO:0000256" key="9">
    <source>
        <dbReference type="ARBA" id="ARBA00022837"/>
    </source>
</evidence>
<dbReference type="GO" id="GO:0005886">
    <property type="term" value="C:plasma membrane"/>
    <property type="evidence" value="ECO:0007669"/>
    <property type="project" value="UniProtKB-SubCell"/>
</dbReference>
<evidence type="ECO:0000259" key="18">
    <source>
        <dbReference type="PROSITE" id="PS50268"/>
    </source>
</evidence>
<reference evidence="19 20" key="1">
    <citation type="journal article" date="2020" name="Nature">
        <title>Six reference-quality genomes reveal evolution of bat adaptations.</title>
        <authorList>
            <person name="Jebb D."/>
            <person name="Huang Z."/>
            <person name="Pippel M."/>
            <person name="Hughes G.M."/>
            <person name="Lavrichenko K."/>
            <person name="Devanna P."/>
            <person name="Winkler S."/>
            <person name="Jermiin L.S."/>
            <person name="Skirmuntt E.C."/>
            <person name="Katzourakis A."/>
            <person name="Burkitt-Gray L."/>
            <person name="Ray D.A."/>
            <person name="Sullivan K.A.M."/>
            <person name="Roscito J.G."/>
            <person name="Kirilenko B.M."/>
            <person name="Davalos L.M."/>
            <person name="Corthals A.P."/>
            <person name="Power M.L."/>
            <person name="Jones G."/>
            <person name="Ransome R.D."/>
            <person name="Dechmann D.K.N."/>
            <person name="Locatelli A.G."/>
            <person name="Puechmaille S.J."/>
            <person name="Fedrigo O."/>
            <person name="Jarvis E.D."/>
            <person name="Hiller M."/>
            <person name="Vernes S.C."/>
            <person name="Myers E.W."/>
            <person name="Teeling E.C."/>
        </authorList>
    </citation>
    <scope>NUCLEOTIDE SEQUENCE [LARGE SCALE GENOMIC DNA]</scope>
    <source>
        <strain evidence="19">MMolMol1</strain>
        <tissue evidence="19">Muscle</tissue>
    </source>
</reference>
<dbReference type="GO" id="GO:0030057">
    <property type="term" value="C:desmosome"/>
    <property type="evidence" value="ECO:0007669"/>
    <property type="project" value="UniProtKB-SubCell"/>
</dbReference>
<dbReference type="Gene3D" id="4.10.900.10">
    <property type="entry name" value="TCF3-CBD (Catenin binding domain)"/>
    <property type="match status" value="1"/>
</dbReference>
<dbReference type="PRINTS" id="PR01818">
    <property type="entry name" value="DESMOCADHERN"/>
</dbReference>
<keyword evidence="14" id="KW-0325">Glycoprotein</keyword>
<keyword evidence="7 17" id="KW-0732">Signal</keyword>
<dbReference type="OrthoDB" id="8961010at2759"/>
<dbReference type="PROSITE" id="PS00232">
    <property type="entry name" value="CADHERIN_1"/>
    <property type="match status" value="2"/>
</dbReference>
<dbReference type="SUPFAM" id="SSF49313">
    <property type="entry name" value="Cadherin-like"/>
    <property type="match status" value="4"/>
</dbReference>
<keyword evidence="20" id="KW-1185">Reference proteome</keyword>
<evidence type="ECO:0000313" key="20">
    <source>
        <dbReference type="Proteomes" id="UP000550707"/>
    </source>
</evidence>
<keyword evidence="5 16" id="KW-0812">Transmembrane</keyword>
<evidence type="ECO:0000256" key="4">
    <source>
        <dbReference type="ARBA" id="ARBA00022685"/>
    </source>
</evidence>
<dbReference type="FunFam" id="2.60.40.60:FF:000068">
    <property type="entry name" value="Desmoglein 1"/>
    <property type="match status" value="1"/>
</dbReference>
<evidence type="ECO:0000256" key="8">
    <source>
        <dbReference type="ARBA" id="ARBA00022737"/>
    </source>
</evidence>
<keyword evidence="12 16" id="KW-1133">Transmembrane helix</keyword>
<evidence type="ECO:0000256" key="13">
    <source>
        <dbReference type="ARBA" id="ARBA00023136"/>
    </source>
</evidence>
<dbReference type="InterPro" id="IPR002126">
    <property type="entry name" value="Cadherin-like_dom"/>
</dbReference>
<evidence type="ECO:0000256" key="6">
    <source>
        <dbReference type="ARBA" id="ARBA00022723"/>
    </source>
</evidence>
<dbReference type="EMBL" id="JACASF010000006">
    <property type="protein sequence ID" value="KAF6471149.1"/>
    <property type="molecule type" value="Genomic_DNA"/>
</dbReference>
<feature type="domain" description="Cadherin" evidence="18">
    <location>
        <begin position="267"/>
        <end position="386"/>
    </location>
</feature>
<keyword evidence="13 16" id="KW-0472">Membrane</keyword>
<evidence type="ECO:0000256" key="3">
    <source>
        <dbReference type="ARBA" id="ARBA00022475"/>
    </source>
</evidence>
<dbReference type="InterPro" id="IPR050971">
    <property type="entry name" value="Cadherin-domain_protein"/>
</dbReference>
<keyword evidence="4" id="KW-0165">Cleavage on pair of basic residues</keyword>
<evidence type="ECO:0000313" key="19">
    <source>
        <dbReference type="EMBL" id="KAF6471149.1"/>
    </source>
</evidence>
<dbReference type="AlphaFoldDB" id="A0A7J8HGW2"/>
<dbReference type="PRINTS" id="PR00205">
    <property type="entry name" value="CADHERIN"/>
</dbReference>
<dbReference type="GO" id="GO:0005509">
    <property type="term" value="F:calcium ion binding"/>
    <property type="evidence" value="ECO:0007669"/>
    <property type="project" value="UniProtKB-UniRule"/>
</dbReference>
<dbReference type="InterPro" id="IPR020894">
    <property type="entry name" value="Cadherin_CS"/>
</dbReference>
<dbReference type="Gene3D" id="2.60.40.60">
    <property type="entry name" value="Cadherins"/>
    <property type="match status" value="5"/>
</dbReference>
<dbReference type="PROSITE" id="PS50268">
    <property type="entry name" value="CADHERIN_2"/>
    <property type="match status" value="4"/>
</dbReference>
<dbReference type="Pfam" id="PF00028">
    <property type="entry name" value="Cadherin"/>
    <property type="match status" value="3"/>
</dbReference>
<dbReference type="InterPro" id="IPR009122">
    <property type="entry name" value="Desmosomal_cadherin"/>
</dbReference>
<keyword evidence="6" id="KW-0479">Metal-binding</keyword>
<dbReference type="PRINTS" id="PR01819">
    <property type="entry name" value="DESMOGLEIN"/>
</dbReference>
<feature type="signal peptide" evidence="17">
    <location>
        <begin position="1"/>
        <end position="23"/>
    </location>
</feature>
<evidence type="ECO:0000256" key="11">
    <source>
        <dbReference type="ARBA" id="ARBA00022949"/>
    </source>
</evidence>
<name>A0A7J8HGW2_MOLMO</name>
<dbReference type="SMART" id="SM00112">
    <property type="entry name" value="CA"/>
    <property type="match status" value="4"/>
</dbReference>
<dbReference type="Proteomes" id="UP000550707">
    <property type="component" value="Unassembled WGS sequence"/>
</dbReference>
<evidence type="ECO:0000256" key="17">
    <source>
        <dbReference type="SAM" id="SignalP"/>
    </source>
</evidence>
<dbReference type="FunFam" id="4.10.900.10:FF:000003">
    <property type="entry name" value="Desmoglein 1"/>
    <property type="match status" value="1"/>
</dbReference>
<accession>A0A7J8HGW2</accession>
<dbReference type="PANTHER" id="PTHR24025:SF3">
    <property type="entry name" value="DESMOGLEIN-3"/>
    <property type="match status" value="1"/>
</dbReference>
<keyword evidence="11" id="KW-0965">Cell junction</keyword>
<dbReference type="FunFam" id="2.60.40.60:FF:000011">
    <property type="entry name" value="Cadherin 1"/>
    <property type="match status" value="1"/>
</dbReference>
<evidence type="ECO:0000256" key="2">
    <source>
        <dbReference type="ARBA" id="ARBA00004568"/>
    </source>
</evidence>
<dbReference type="InParanoid" id="A0A7J8HGW2"/>
<evidence type="ECO:0000256" key="1">
    <source>
        <dbReference type="ARBA" id="ARBA00004251"/>
    </source>
</evidence>
<keyword evidence="3" id="KW-1003">Cell membrane</keyword>
<evidence type="ECO:0000256" key="16">
    <source>
        <dbReference type="SAM" id="Phobius"/>
    </source>
</evidence>
<evidence type="ECO:0000256" key="5">
    <source>
        <dbReference type="ARBA" id="ARBA00022692"/>
    </source>
</evidence>
<dbReference type="FunFam" id="2.60.40.60:FF:000074">
    <property type="entry name" value="Desmoglein 4"/>
    <property type="match status" value="1"/>
</dbReference>
<comment type="subcellular location">
    <subcellularLocation>
        <location evidence="2">Cell junction</location>
        <location evidence="2">Desmosome</location>
    </subcellularLocation>
    <subcellularLocation>
        <location evidence="1">Cell membrane</location>
        <topology evidence="1">Single-pass type I membrane protein</topology>
    </subcellularLocation>
</comment>
<evidence type="ECO:0000256" key="14">
    <source>
        <dbReference type="ARBA" id="ARBA00023180"/>
    </source>
</evidence>
<dbReference type="GO" id="GO:0007156">
    <property type="term" value="P:homophilic cell adhesion via plasma membrane adhesion molecules"/>
    <property type="evidence" value="ECO:0007669"/>
    <property type="project" value="InterPro"/>
</dbReference>
<keyword evidence="10" id="KW-0130">Cell adhesion</keyword>
<gene>
    <name evidence="19" type="ORF">HJG59_004155</name>
</gene>
<feature type="transmembrane region" description="Helical" evidence="16">
    <location>
        <begin position="612"/>
        <end position="635"/>
    </location>
</feature>
<dbReference type="PANTHER" id="PTHR24025">
    <property type="entry name" value="DESMOGLEIN FAMILY MEMBER"/>
    <property type="match status" value="1"/>
</dbReference>
<organism evidence="19 20">
    <name type="scientific">Molossus molossus</name>
    <name type="common">Pallas' mastiff bat</name>
    <name type="synonym">Vespertilio molossus</name>
    <dbReference type="NCBI Taxonomy" id="27622"/>
    <lineage>
        <taxon>Eukaryota</taxon>
        <taxon>Metazoa</taxon>
        <taxon>Chordata</taxon>
        <taxon>Craniata</taxon>
        <taxon>Vertebrata</taxon>
        <taxon>Euteleostomi</taxon>
        <taxon>Mammalia</taxon>
        <taxon>Eutheria</taxon>
        <taxon>Laurasiatheria</taxon>
        <taxon>Chiroptera</taxon>
        <taxon>Yangochiroptera</taxon>
        <taxon>Molossidae</taxon>
        <taxon>Molossus</taxon>
    </lineage>
</organism>
<dbReference type="FunCoup" id="A0A7J8HGW2">
    <property type="interactions" value="22"/>
</dbReference>
<sequence length="1001" mass="108904">MTWFLFRITRTLTILMVILLVHGEMRIEIKEVHGENGTAVQAKRRYKREWVKFARPCREEEDNSKRNPIATISSDFQRTQKITYRISGMGIDRPPLGIFVVDKNTGEINITTIVDREQTPNFHITCHAVNAIGQDVEKPLILTVKILDINDNPPIFSQSIFMGEIEENSPSNSLVMILNATDADEPNHLNSKIAFKIISQEPAGIPMFLLSRHTGEIRTLTNSLDREQVSSYHLVVSGADRDGEGLSTECKTNIKVKDVNDNFPMFKESQYSARIEENTLSSELLRFQVIDLDEEFTDNWLAEYFFTSGNEGNWFEIQTDAKTNEGILKVVKPLDYEQLQNAQFSIAVKNKAAFHHSVISRYRVQSTQVTVKVINVLEGIAFRPASKTFTVQRGMSIKKLANYILGTYPAIDEDTNKPASNVRYIMGRNDGGFLIIDSKTAEIKFARNIVRDSTFIVNKTITAEVLAIDENTGKTSTGTIYVEVPGFNENCPTVVLERGQICSSSPSVVVSARVQGSDKYTGPYTFSLENQPQKLPFVWRITEINATSALLMSQEQPSPGVYRISLVITDRQDRQCDTPESLTVEVCQCDYRDICTAPHTGSRYREYSSVRLGPAAIGLILLGLLLLLLAPLLLLTCDCGMGPIGGATAGFIPVPDGSEGTIHQWGIEGAQPEDKEITNICVPHITSSGADFMGNSEVCTNTCTRGMAVEEASGIELTTKLGAATGSGATMGSGAVAGLGATTGLGFCSAEQSATMQTRHSMGGTHKDYCEGAISMNFLESYFSQKACACAEEDDGQEANDCLLIYDNEGLGAPSSPVGSLGCCSFIADELDESFLDSLGPKFKQLAEISLGLDDKAKESQLPTKDSGSGIVSCGGSGIGSCGHSVEIQHSEWVDPSKCQTLSGSHGVCVLSASGSVLQPAISIPDPLQQGSYLVTETYSTSGSLVQPSPAIFDPLLKQNVIMTERVICPISSSPGNIHGPTELQGPCKMICSEDPCSRLI</sequence>
<proteinExistence type="predicted"/>
<evidence type="ECO:0000256" key="15">
    <source>
        <dbReference type="PROSITE-ProRule" id="PRU00043"/>
    </source>
</evidence>
<feature type="domain" description="Cadherin" evidence="18">
    <location>
        <begin position="69"/>
        <end position="156"/>
    </location>
</feature>
<dbReference type="InterPro" id="IPR027397">
    <property type="entry name" value="Catenin-bd_sf"/>
</dbReference>
<feature type="domain" description="Cadherin" evidence="18">
    <location>
        <begin position="157"/>
        <end position="266"/>
    </location>
</feature>
<feature type="chain" id="PRO_5029503573" evidence="17">
    <location>
        <begin position="24"/>
        <end position="1001"/>
    </location>
</feature>
<evidence type="ECO:0000256" key="10">
    <source>
        <dbReference type="ARBA" id="ARBA00022889"/>
    </source>
</evidence>
<dbReference type="CDD" id="cd11304">
    <property type="entry name" value="Cadherin_repeat"/>
    <property type="match status" value="4"/>
</dbReference>
<evidence type="ECO:0000256" key="12">
    <source>
        <dbReference type="ARBA" id="ARBA00022989"/>
    </source>
</evidence>
<keyword evidence="8" id="KW-0677">Repeat</keyword>
<dbReference type="FunFam" id="2.60.40.60:FF:000031">
    <property type="entry name" value="Cadherin 3"/>
    <property type="match status" value="1"/>
</dbReference>
<feature type="domain" description="Cadherin" evidence="18">
    <location>
        <begin position="383"/>
        <end position="494"/>
    </location>
</feature>
<evidence type="ECO:0000256" key="7">
    <source>
        <dbReference type="ARBA" id="ARBA00022729"/>
    </source>
</evidence>
<keyword evidence="9 15" id="KW-0106">Calcium</keyword>
<dbReference type="InterPro" id="IPR015919">
    <property type="entry name" value="Cadherin-like_sf"/>
</dbReference>
<comment type="caution">
    <text evidence="19">The sequence shown here is derived from an EMBL/GenBank/DDBJ whole genome shotgun (WGS) entry which is preliminary data.</text>
</comment>
<dbReference type="FunFam" id="2.60.40.60:FF:000083">
    <property type="entry name" value="Desmoglein 1"/>
    <property type="match status" value="1"/>
</dbReference>